<evidence type="ECO:0000256" key="1">
    <source>
        <dbReference type="ARBA" id="ARBA00038362"/>
    </source>
</evidence>
<feature type="compositionally biased region" description="Low complexity" evidence="2">
    <location>
        <begin position="95"/>
        <end position="109"/>
    </location>
</feature>
<dbReference type="Gene3D" id="3.40.50.1240">
    <property type="entry name" value="Phosphoglycerate mutase-like"/>
    <property type="match status" value="1"/>
</dbReference>
<dbReference type="InterPro" id="IPR050275">
    <property type="entry name" value="PGM_Phosphatase"/>
</dbReference>
<dbReference type="InterPro" id="IPR013078">
    <property type="entry name" value="His_Pase_superF_clade-1"/>
</dbReference>
<evidence type="ECO:0008006" key="4">
    <source>
        <dbReference type="Google" id="ProtNLM"/>
    </source>
</evidence>
<feature type="compositionally biased region" description="Basic and acidic residues" evidence="2">
    <location>
        <begin position="149"/>
        <end position="159"/>
    </location>
</feature>
<name>A0A7R9Y1H3_MICPS</name>
<protein>
    <recommendedName>
        <fullName evidence="4">Phosphoglycerate mutase family protein</fullName>
    </recommendedName>
</protein>
<dbReference type="Pfam" id="PF00300">
    <property type="entry name" value="His_Phos_1"/>
    <property type="match status" value="1"/>
</dbReference>
<dbReference type="GO" id="GO:0016791">
    <property type="term" value="F:phosphatase activity"/>
    <property type="evidence" value="ECO:0007669"/>
    <property type="project" value="TreeGrafter"/>
</dbReference>
<comment type="similarity">
    <text evidence="1">Belongs to the phosphoglycerate mutase family.</text>
</comment>
<dbReference type="CDD" id="cd07067">
    <property type="entry name" value="HP_PGM_like"/>
    <property type="match status" value="1"/>
</dbReference>
<dbReference type="AlphaFoldDB" id="A0A7R9Y1H3"/>
<dbReference type="PANTHER" id="PTHR48100:SF57">
    <property type="entry name" value="PHOSPHOGLYCERATE MUTASE"/>
    <property type="match status" value="1"/>
</dbReference>
<dbReference type="InterPro" id="IPR029033">
    <property type="entry name" value="His_PPase_superfam"/>
</dbReference>
<accession>A0A7R9Y1H3</accession>
<evidence type="ECO:0000256" key="2">
    <source>
        <dbReference type="SAM" id="MobiDB-lite"/>
    </source>
</evidence>
<dbReference type="GO" id="GO:0005737">
    <property type="term" value="C:cytoplasm"/>
    <property type="evidence" value="ECO:0007669"/>
    <property type="project" value="TreeGrafter"/>
</dbReference>
<feature type="region of interest" description="Disordered" evidence="2">
    <location>
        <begin position="149"/>
        <end position="181"/>
    </location>
</feature>
<dbReference type="PANTHER" id="PTHR48100">
    <property type="entry name" value="BROAD-SPECIFICITY PHOSPHATASE YOR283W-RELATED"/>
    <property type="match status" value="1"/>
</dbReference>
<dbReference type="SUPFAM" id="SSF53254">
    <property type="entry name" value="Phosphoglycerate mutase-like"/>
    <property type="match status" value="1"/>
</dbReference>
<gene>
    <name evidence="3" type="ORF">MPUS1402_LOCUS7028</name>
</gene>
<feature type="region of interest" description="Disordered" evidence="2">
    <location>
        <begin position="1"/>
        <end position="47"/>
    </location>
</feature>
<dbReference type="EMBL" id="HBDY01009400">
    <property type="protein sequence ID" value="CAD8240029.1"/>
    <property type="molecule type" value="Transcribed_RNA"/>
</dbReference>
<evidence type="ECO:0000313" key="3">
    <source>
        <dbReference type="EMBL" id="CAD8240029.1"/>
    </source>
</evidence>
<feature type="compositionally biased region" description="Polar residues" evidence="2">
    <location>
        <begin position="24"/>
        <end position="34"/>
    </location>
</feature>
<reference evidence="3" key="1">
    <citation type="submission" date="2021-01" db="EMBL/GenBank/DDBJ databases">
        <authorList>
            <person name="Corre E."/>
            <person name="Pelletier E."/>
            <person name="Niang G."/>
            <person name="Scheremetjew M."/>
            <person name="Finn R."/>
            <person name="Kale V."/>
            <person name="Holt S."/>
            <person name="Cochrane G."/>
            <person name="Meng A."/>
            <person name="Brown T."/>
            <person name="Cohen L."/>
        </authorList>
    </citation>
    <scope>NUCLEOTIDE SEQUENCE</scope>
    <source>
        <strain evidence="3">RCC1614</strain>
    </source>
</reference>
<sequence length="397" mass="44080">MPTIARGASVGFFAPGRRHHQRRTMSSEPRVSPSNEPPAREGEEGARNPNVPLLLLLSLGALAYNAYYYGARWRAKDAPASIERGSETRERASSAATTPGDRAAAATKKTPPPVVIIKDAPKEELEEEVTEEDKEVFREAAEMLLAAKRSAETKKREEASSASSASTSSSATSVDASSTRRGKRLYLVRHGRTEMNDYLRYHDWSSPHFEDPMKYDTALTSEGEAQARALGERVRSTLDPPPEVLIASPLSRAMHTAELAFADAFPEIPRETCVLARERVFHASDVGSHPAVLRERFPSWRTRDLDDAVASDGDDGWVPWWYHGGTSDPKHVAPEPIEVFEKRMHDLIAWIDAREETTIAMVAHWGTWYSLTGREFENCELVACALEDLRPGRGAMK</sequence>
<feature type="region of interest" description="Disordered" evidence="2">
    <location>
        <begin position="78"/>
        <end position="109"/>
    </location>
</feature>
<dbReference type="SMART" id="SM00855">
    <property type="entry name" value="PGAM"/>
    <property type="match status" value="1"/>
</dbReference>
<proteinExistence type="inferred from homology"/>
<organism evidence="3">
    <name type="scientific">Micromonas pusilla</name>
    <name type="common">Picoplanktonic green alga</name>
    <name type="synonym">Chromulina pusilla</name>
    <dbReference type="NCBI Taxonomy" id="38833"/>
    <lineage>
        <taxon>Eukaryota</taxon>
        <taxon>Viridiplantae</taxon>
        <taxon>Chlorophyta</taxon>
        <taxon>Mamiellophyceae</taxon>
        <taxon>Mamiellales</taxon>
        <taxon>Mamiellaceae</taxon>
        <taxon>Micromonas</taxon>
    </lineage>
</organism>
<feature type="compositionally biased region" description="Low complexity" evidence="2">
    <location>
        <begin position="160"/>
        <end position="179"/>
    </location>
</feature>